<dbReference type="EMBL" id="CP150951">
    <property type="protein sequence ID" value="WZC48547.1"/>
    <property type="molecule type" value="Genomic_DNA"/>
</dbReference>
<evidence type="ECO:0008006" key="3">
    <source>
        <dbReference type="Google" id="ProtNLM"/>
    </source>
</evidence>
<evidence type="ECO:0000313" key="1">
    <source>
        <dbReference type="EMBL" id="WZC48547.1"/>
    </source>
</evidence>
<reference evidence="2" key="1">
    <citation type="submission" date="2024-04" db="EMBL/GenBank/DDBJ databases">
        <title>Phylogenomic analyses of a clade within the roseobacter group suggest taxonomic reassignments of species of the genera Aestuariivita, Citreicella, Loktanella, Nautella, Pelagibaca, Ruegeria, Thalassobius, Thiobacimonas and Tropicibacter, and the proposal o.</title>
        <authorList>
            <person name="Jeon C.O."/>
        </authorList>
    </citation>
    <scope>NUCLEOTIDE SEQUENCE [LARGE SCALE GENOMIC DNA]</scope>
    <source>
        <strain evidence="2">BS5-3</strain>
    </source>
</reference>
<proteinExistence type="predicted"/>
<dbReference type="RefSeq" id="WP_341366662.1">
    <property type="nucleotide sequence ID" value="NZ_CP150951.2"/>
</dbReference>
<gene>
    <name evidence="1" type="ORF">AABB29_17110</name>
</gene>
<accession>A0ABZ2V229</accession>
<protein>
    <recommendedName>
        <fullName evidence="3">HEAT repeat domain-containing protein</fullName>
    </recommendedName>
</protein>
<dbReference type="Proteomes" id="UP001440612">
    <property type="component" value="Chromosome"/>
</dbReference>
<sequence>MRCLEECRAGGRGAIRLAGFAALQNPCHGTDTADGTPCTLKSFAAVFTSMANMFRIFRPKRHWPPSGFRPPWAADCVALYDHLRRLQKAGRNSDTEPLPDEARLSKDAAHGSAAVLDAFQRLERHRNGPSFDAFYDASCRTTLEDIWEDVLNHFQVVGISDPGTDMLEWVLHNSPDREPVKLAIFVLGGLGRRHLVPVFETLGRHGVFAKHAGAALLCNLPEDDARAAILKLAKMQTGAGRLDLVDLLTDKLDEPFRRWLLRDGLQAEIGNHRLAVIALTKGQPLAQLRQDAAPSDQALLCGTADMLTILLGAAGSRIAPGYHADMLAIVRLWQQLVSAHPATLQRVVAAKVLYEHIAGDNALPEWTDADRAQIQEDAVQYLAAAENSILDKAGLSGIGQTGFPDGADISTTENLDPWEAAYQRQSNDPSLNLWAVLAEGQSADQQRRCIDLAIAQSPLDDIATGPDSRIADGKTWEDYPALDRVLSRVASAHKRAWPLVKAALRSPHPRFRVSACDTLRNWGKKNWPGDANKVLIRAIDEEPDPDIHLRMVLLRRDDAMYDRRF</sequence>
<evidence type="ECO:0000313" key="2">
    <source>
        <dbReference type="Proteomes" id="UP001440612"/>
    </source>
</evidence>
<name>A0ABZ2V229_9RHOB</name>
<organism evidence="1 2">
    <name type="scientific">Yoonia phaeophyticola</name>
    <dbReference type="NCBI Taxonomy" id="3137369"/>
    <lineage>
        <taxon>Bacteria</taxon>
        <taxon>Pseudomonadati</taxon>
        <taxon>Pseudomonadota</taxon>
        <taxon>Alphaproteobacteria</taxon>
        <taxon>Rhodobacterales</taxon>
        <taxon>Paracoccaceae</taxon>
        <taxon>Yoonia</taxon>
    </lineage>
</organism>
<keyword evidence="2" id="KW-1185">Reference proteome</keyword>